<dbReference type="OrthoDB" id="9803286at2"/>
<dbReference type="Pfam" id="PF00329">
    <property type="entry name" value="Complex1_30kDa"/>
    <property type="match status" value="1"/>
</dbReference>
<evidence type="ECO:0000313" key="2">
    <source>
        <dbReference type="EMBL" id="SFP21249.1"/>
    </source>
</evidence>
<name>A0A1I5NHJ9_9BACT</name>
<dbReference type="STRING" id="223786.SAMN05216234_11060"/>
<dbReference type="SUPFAM" id="SSF143243">
    <property type="entry name" value="Nqo5-like"/>
    <property type="match status" value="1"/>
</dbReference>
<dbReference type="RefSeq" id="WP_092911788.1">
    <property type="nucleotide sequence ID" value="NZ_FOXB01000010.1"/>
</dbReference>
<dbReference type="EMBL" id="FOXB01000010">
    <property type="protein sequence ID" value="SFP21249.1"/>
    <property type="molecule type" value="Genomic_DNA"/>
</dbReference>
<dbReference type="GO" id="GO:0008137">
    <property type="term" value="F:NADH dehydrogenase (ubiquinone) activity"/>
    <property type="evidence" value="ECO:0007669"/>
    <property type="project" value="InterPro"/>
</dbReference>
<feature type="domain" description="NADH:ubiquinone oxidoreductase 30kDa subunit" evidence="1">
    <location>
        <begin position="39"/>
        <end position="146"/>
    </location>
</feature>
<evidence type="ECO:0000313" key="3">
    <source>
        <dbReference type="Proteomes" id="UP000199227"/>
    </source>
</evidence>
<dbReference type="InterPro" id="IPR001268">
    <property type="entry name" value="NADH_UbQ_OxRdtase_30kDa_su"/>
</dbReference>
<sequence length="166" mass="18975">MKIEEIIQPLQASLQYAYELKEDSDSYGNKLLWLKLDDKRDVINVARVVANLGGRCVTATAYKTDDGHVIIYHLDVDGIIINMEAHTTDSIIDSITPLLPSADWAEREFREMYGIEPIGHPHNERLFLDESIMKGVLNRYIPLSKMMLGVSESDILWERVEKENKA</sequence>
<dbReference type="AlphaFoldDB" id="A0A1I5NHJ9"/>
<dbReference type="Proteomes" id="UP000199227">
    <property type="component" value="Unassembled WGS sequence"/>
</dbReference>
<proteinExistence type="predicted"/>
<dbReference type="InterPro" id="IPR037232">
    <property type="entry name" value="NADH_quin_OxRdtase_su_C/D-like"/>
</dbReference>
<keyword evidence="3" id="KW-1185">Reference proteome</keyword>
<accession>A0A1I5NHJ9</accession>
<dbReference type="Gene3D" id="3.30.460.80">
    <property type="entry name" value="NADH:ubiquinone oxidoreductase, 30kDa subunit"/>
    <property type="match status" value="1"/>
</dbReference>
<gene>
    <name evidence="2" type="ORF">SAMN05216234_11060</name>
</gene>
<reference evidence="2 3" key="1">
    <citation type="submission" date="2016-10" db="EMBL/GenBank/DDBJ databases">
        <authorList>
            <person name="de Groot N.N."/>
        </authorList>
    </citation>
    <scope>NUCLEOTIDE SEQUENCE [LARGE SCALE GENOMIC DNA]</scope>
    <source>
        <strain evidence="2 3">EP1-55-1</strain>
    </source>
</reference>
<evidence type="ECO:0000259" key="1">
    <source>
        <dbReference type="Pfam" id="PF00329"/>
    </source>
</evidence>
<organism evidence="2 3">
    <name type="scientific">Hydrogenimonas thermophila</name>
    <dbReference type="NCBI Taxonomy" id="223786"/>
    <lineage>
        <taxon>Bacteria</taxon>
        <taxon>Pseudomonadati</taxon>
        <taxon>Campylobacterota</taxon>
        <taxon>Epsilonproteobacteria</taxon>
        <taxon>Campylobacterales</taxon>
        <taxon>Hydrogenimonadaceae</taxon>
        <taxon>Hydrogenimonas</taxon>
    </lineage>
</organism>
<protein>
    <submittedName>
        <fullName evidence="2">Respiratory-chain NADH dehydrogenase, subunit</fullName>
    </submittedName>
</protein>